<dbReference type="AlphaFoldDB" id="A0A4R6NZG4"/>
<sequence length="455" mass="49371">MNPTDLIVVIPGIMGSALEKGERPFWSNRLGALADSILHLNRNIDYLRVPDGLGDDHPDDGVVPTDLMGNIHVVPGLWSPVQGYGTLVSRLRSIGFQDIPNSTSAPNLVLFPYDWRLSNRYNARRLKVVVERALSRWREAAPQNKNAEVTFVCHSMGGLIARWYIAVEGGAEVTNKLITFGTPYRGSLKAVLTLANGPVPALARVGVDLHSAVLSLPSAHQLLPSYACVERDGELHHIDGQVIPGVPTKAVNDAMNFYRRLEAAELNIKNNPMRHAVIGTMQRTATSLTVTHGNLIVHHTLNGDDHRGDGTVPAASIPKGIQLDDNTLRRVAEKHGSLQTNRAALDEMEAIVTAKPITFKASSDTEIAVTSPEIVTSADDVVLEVSCARTPQVVAIEIMNEQNIVLSKFTRPIREFAQTVTLRALPPGGYIIRVRAALSGQQPGVSSPLLVWSSA</sequence>
<proteinExistence type="predicted"/>
<dbReference type="Pfam" id="PF02450">
    <property type="entry name" value="LCAT"/>
    <property type="match status" value="1"/>
</dbReference>
<evidence type="ECO:0000313" key="2">
    <source>
        <dbReference type="Proteomes" id="UP000295087"/>
    </source>
</evidence>
<comment type="caution">
    <text evidence="1">The sequence shown here is derived from an EMBL/GenBank/DDBJ whole genome shotgun (WGS) entry which is preliminary data.</text>
</comment>
<gene>
    <name evidence="1" type="ORF">DFR75_11391</name>
</gene>
<dbReference type="InterPro" id="IPR029058">
    <property type="entry name" value="AB_hydrolase_fold"/>
</dbReference>
<keyword evidence="1" id="KW-0808">Transferase</keyword>
<dbReference type="PANTHER" id="PTHR11440">
    <property type="entry name" value="LECITHIN-CHOLESTEROL ACYLTRANSFERASE-RELATED"/>
    <property type="match status" value="1"/>
</dbReference>
<dbReference type="RefSeq" id="WP_084476914.1">
    <property type="nucleotide sequence ID" value="NZ_SNXK01000013.1"/>
</dbReference>
<accession>A0A4R6NZG4</accession>
<dbReference type="SUPFAM" id="SSF53474">
    <property type="entry name" value="alpha/beta-Hydrolases"/>
    <property type="match status" value="1"/>
</dbReference>
<dbReference type="GO" id="GO:0008374">
    <property type="term" value="F:O-acyltransferase activity"/>
    <property type="evidence" value="ECO:0007669"/>
    <property type="project" value="InterPro"/>
</dbReference>
<organism evidence="1 2">
    <name type="scientific">Nocardia ignorata</name>
    <dbReference type="NCBI Taxonomy" id="145285"/>
    <lineage>
        <taxon>Bacteria</taxon>
        <taxon>Bacillati</taxon>
        <taxon>Actinomycetota</taxon>
        <taxon>Actinomycetes</taxon>
        <taxon>Mycobacteriales</taxon>
        <taxon>Nocardiaceae</taxon>
        <taxon>Nocardia</taxon>
    </lineage>
</organism>
<evidence type="ECO:0000313" key="1">
    <source>
        <dbReference type="EMBL" id="TDP29422.1"/>
    </source>
</evidence>
<protein>
    <submittedName>
        <fullName evidence="1">Lecithin:cholesterol acyltransferase</fullName>
    </submittedName>
</protein>
<keyword evidence="2" id="KW-1185">Reference proteome</keyword>
<keyword evidence="1" id="KW-0012">Acyltransferase</keyword>
<dbReference type="Gene3D" id="3.40.50.1820">
    <property type="entry name" value="alpha/beta hydrolase"/>
    <property type="match status" value="1"/>
</dbReference>
<dbReference type="EMBL" id="SNXK01000013">
    <property type="protein sequence ID" value="TDP29422.1"/>
    <property type="molecule type" value="Genomic_DNA"/>
</dbReference>
<dbReference type="GO" id="GO:0006629">
    <property type="term" value="P:lipid metabolic process"/>
    <property type="evidence" value="ECO:0007669"/>
    <property type="project" value="InterPro"/>
</dbReference>
<dbReference type="InterPro" id="IPR003386">
    <property type="entry name" value="LACT/PDAT_acylTrfase"/>
</dbReference>
<name>A0A4R6NZG4_NOCIG</name>
<reference evidence="1 2" key="1">
    <citation type="submission" date="2019-03" db="EMBL/GenBank/DDBJ databases">
        <title>Genomic Encyclopedia of Type Strains, Phase IV (KMG-IV): sequencing the most valuable type-strain genomes for metagenomic binning, comparative biology and taxonomic classification.</title>
        <authorList>
            <person name="Goeker M."/>
        </authorList>
    </citation>
    <scope>NUCLEOTIDE SEQUENCE [LARGE SCALE GENOMIC DNA]</scope>
    <source>
        <strain evidence="1 2">DSM 44496</strain>
    </source>
</reference>
<dbReference type="Proteomes" id="UP000295087">
    <property type="component" value="Unassembled WGS sequence"/>
</dbReference>